<proteinExistence type="predicted"/>
<protein>
    <submittedName>
        <fullName evidence="2">DNA-binding protein</fullName>
    </submittedName>
</protein>
<keyword evidence="3" id="KW-1185">Reference proteome</keyword>
<dbReference type="EMBL" id="JBHSTM010000013">
    <property type="protein sequence ID" value="MFC6426883.1"/>
    <property type="molecule type" value="Genomic_DNA"/>
</dbReference>
<dbReference type="GO" id="GO:0003677">
    <property type="term" value="F:DNA binding"/>
    <property type="evidence" value="ECO:0007669"/>
    <property type="project" value="UniProtKB-KW"/>
</dbReference>
<sequence>MPRNDDTANAVQAPPAARAAHTTGADRTTRADHAQARREHDARTHLLAQGADGLEPRPWQPASVPPSAVDLARFALWRSTVLPPEHLLDALALLPAARAEVDGLESGLLFTARSAGLTWAQIADAMGFNSPQACQQHFHRLTARQEGRA</sequence>
<keyword evidence="2" id="KW-0238">DNA-binding</keyword>
<accession>A0ABW1XH49</accession>
<comment type="caution">
    <text evidence="2">The sequence shown here is derived from an EMBL/GenBank/DDBJ whole genome shotgun (WGS) entry which is preliminary data.</text>
</comment>
<feature type="region of interest" description="Disordered" evidence="1">
    <location>
        <begin position="1"/>
        <end position="65"/>
    </location>
</feature>
<evidence type="ECO:0000313" key="3">
    <source>
        <dbReference type="Proteomes" id="UP001596305"/>
    </source>
</evidence>
<reference evidence="3" key="1">
    <citation type="journal article" date="2019" name="Int. J. Syst. Evol. Microbiol.">
        <title>The Global Catalogue of Microorganisms (GCM) 10K type strain sequencing project: providing services to taxonomists for standard genome sequencing and annotation.</title>
        <authorList>
            <consortium name="The Broad Institute Genomics Platform"/>
            <consortium name="The Broad Institute Genome Sequencing Center for Infectious Disease"/>
            <person name="Wu L."/>
            <person name="Ma J."/>
        </authorList>
    </citation>
    <scope>NUCLEOTIDE SEQUENCE [LARGE SCALE GENOMIC DNA]</scope>
    <source>
        <strain evidence="3">CCUG 47105</strain>
    </source>
</reference>
<organism evidence="2 3">
    <name type="scientific">Oerskovia paurometabola</name>
    <dbReference type="NCBI Taxonomy" id="162170"/>
    <lineage>
        <taxon>Bacteria</taxon>
        <taxon>Bacillati</taxon>
        <taxon>Actinomycetota</taxon>
        <taxon>Actinomycetes</taxon>
        <taxon>Micrococcales</taxon>
        <taxon>Cellulomonadaceae</taxon>
        <taxon>Oerskovia</taxon>
    </lineage>
</organism>
<evidence type="ECO:0000256" key="1">
    <source>
        <dbReference type="SAM" id="MobiDB-lite"/>
    </source>
</evidence>
<evidence type="ECO:0000313" key="2">
    <source>
        <dbReference type="EMBL" id="MFC6426883.1"/>
    </source>
</evidence>
<dbReference type="RefSeq" id="WP_239527380.1">
    <property type="nucleotide sequence ID" value="NZ_BAAAIY010000006.1"/>
</dbReference>
<name>A0ABW1XH49_9CELL</name>
<dbReference type="Proteomes" id="UP001596305">
    <property type="component" value="Unassembled WGS sequence"/>
</dbReference>
<feature type="compositionally biased region" description="Low complexity" evidence="1">
    <location>
        <begin position="7"/>
        <end position="26"/>
    </location>
</feature>
<feature type="compositionally biased region" description="Basic and acidic residues" evidence="1">
    <location>
        <begin position="27"/>
        <end position="44"/>
    </location>
</feature>
<gene>
    <name evidence="2" type="ORF">ACFP71_18770</name>
</gene>